<evidence type="ECO:0000256" key="1">
    <source>
        <dbReference type="ARBA" id="ARBA00022737"/>
    </source>
</evidence>
<evidence type="ECO:0000313" key="3">
    <source>
        <dbReference type="EMBL" id="KIK04147.1"/>
    </source>
</evidence>
<gene>
    <name evidence="3" type="ORF">K443DRAFT_93688</name>
</gene>
<dbReference type="Proteomes" id="UP000054477">
    <property type="component" value="Unassembled WGS sequence"/>
</dbReference>
<sequence length="504" mass="57366">MSSTTPIVSQPHPGLLNNSHFHNLNGGNFYNTIGDAHIHNSTTISPTNPVASLYRFIADSAMHDSKERFPQPKCHPFTRERILRRILNWAKSDSAERILWVSGSAGTGKSAIAQTIAERFKQNVAEGNEQKVHLAATFFFFRTSPERNTSERLITTLAYQVALSVPGAKEFIAKAIEDDPAVFTKDMNSQLFQLIVHPVTLAAQGWGSVQQSLVIIDGLDECIDKKEQTDILSAICNALTTRELPLRFLILSRPEYDIRMRFQQTDLQSATVRYVLDMDDMVTKDIATFLEAEFSRIHQEHCIRETPWPPKYVIQFLAERASGQFIYGSTIIKFLDDRHFQPQERLEMVLGILPHGTFSPFAEIDFLYTRILDAVPASKVERTLLCLGAIIDQHHLKIGYVALTETKFLDQLFQLNPGGVEHLLKELHSVLNIKSEVSIRHKSFSDFLTDEARSGRYFIDKDSVWTKILGLLWATIPQRLNHFEDDESCPHLRADLQDETRMWS</sequence>
<dbReference type="InterPro" id="IPR027417">
    <property type="entry name" value="P-loop_NTPase"/>
</dbReference>
<feature type="domain" description="NACHT" evidence="2">
    <location>
        <begin position="97"/>
        <end position="254"/>
    </location>
</feature>
<keyword evidence="4" id="KW-1185">Reference proteome</keyword>
<dbReference type="SUPFAM" id="SSF52540">
    <property type="entry name" value="P-loop containing nucleoside triphosphate hydrolases"/>
    <property type="match status" value="1"/>
</dbReference>
<dbReference type="PANTHER" id="PTHR10039:SF17">
    <property type="entry name" value="FUNGAL STAND N-TERMINAL GOODBYE DOMAIN-CONTAINING PROTEIN-RELATED"/>
    <property type="match status" value="1"/>
</dbReference>
<organism evidence="3 4">
    <name type="scientific">Laccaria amethystina LaAM-08-1</name>
    <dbReference type="NCBI Taxonomy" id="1095629"/>
    <lineage>
        <taxon>Eukaryota</taxon>
        <taxon>Fungi</taxon>
        <taxon>Dikarya</taxon>
        <taxon>Basidiomycota</taxon>
        <taxon>Agaricomycotina</taxon>
        <taxon>Agaricomycetes</taxon>
        <taxon>Agaricomycetidae</taxon>
        <taxon>Agaricales</taxon>
        <taxon>Agaricineae</taxon>
        <taxon>Hydnangiaceae</taxon>
        <taxon>Laccaria</taxon>
    </lineage>
</organism>
<reference evidence="4" key="2">
    <citation type="submission" date="2015-01" db="EMBL/GenBank/DDBJ databases">
        <title>Evolutionary Origins and Diversification of the Mycorrhizal Mutualists.</title>
        <authorList>
            <consortium name="DOE Joint Genome Institute"/>
            <consortium name="Mycorrhizal Genomics Consortium"/>
            <person name="Kohler A."/>
            <person name="Kuo A."/>
            <person name="Nagy L.G."/>
            <person name="Floudas D."/>
            <person name="Copeland A."/>
            <person name="Barry K.W."/>
            <person name="Cichocki N."/>
            <person name="Veneault-Fourrey C."/>
            <person name="LaButti K."/>
            <person name="Lindquist E.A."/>
            <person name="Lipzen A."/>
            <person name="Lundell T."/>
            <person name="Morin E."/>
            <person name="Murat C."/>
            <person name="Riley R."/>
            <person name="Ohm R."/>
            <person name="Sun H."/>
            <person name="Tunlid A."/>
            <person name="Henrissat B."/>
            <person name="Grigoriev I.V."/>
            <person name="Hibbett D.S."/>
            <person name="Martin F."/>
        </authorList>
    </citation>
    <scope>NUCLEOTIDE SEQUENCE [LARGE SCALE GENOMIC DNA]</scope>
    <source>
        <strain evidence="4">LaAM-08-1</strain>
    </source>
</reference>
<proteinExistence type="predicted"/>
<dbReference type="AlphaFoldDB" id="A0A0C9Y257"/>
<keyword evidence="1" id="KW-0677">Repeat</keyword>
<dbReference type="Pfam" id="PF24883">
    <property type="entry name" value="NPHP3_N"/>
    <property type="match status" value="1"/>
</dbReference>
<dbReference type="InterPro" id="IPR056884">
    <property type="entry name" value="NPHP3-like_N"/>
</dbReference>
<dbReference type="HOGENOM" id="CLU_000288_6_10_1"/>
<dbReference type="PANTHER" id="PTHR10039">
    <property type="entry name" value="AMELOGENIN"/>
    <property type="match status" value="1"/>
</dbReference>
<protein>
    <recommendedName>
        <fullName evidence="2">NACHT domain-containing protein</fullName>
    </recommendedName>
</protein>
<dbReference type="EMBL" id="KN838572">
    <property type="protein sequence ID" value="KIK04147.1"/>
    <property type="molecule type" value="Genomic_DNA"/>
</dbReference>
<name>A0A0C9Y257_9AGAR</name>
<dbReference type="OrthoDB" id="4760524at2759"/>
<dbReference type="STRING" id="1095629.A0A0C9Y257"/>
<dbReference type="InterPro" id="IPR007111">
    <property type="entry name" value="NACHT_NTPase"/>
</dbReference>
<dbReference type="PROSITE" id="PS50837">
    <property type="entry name" value="NACHT"/>
    <property type="match status" value="1"/>
</dbReference>
<evidence type="ECO:0000259" key="2">
    <source>
        <dbReference type="PROSITE" id="PS50837"/>
    </source>
</evidence>
<dbReference type="Gene3D" id="3.40.50.300">
    <property type="entry name" value="P-loop containing nucleotide triphosphate hydrolases"/>
    <property type="match status" value="1"/>
</dbReference>
<evidence type="ECO:0000313" key="4">
    <source>
        <dbReference type="Proteomes" id="UP000054477"/>
    </source>
</evidence>
<accession>A0A0C9Y257</accession>
<reference evidence="3 4" key="1">
    <citation type="submission" date="2014-04" db="EMBL/GenBank/DDBJ databases">
        <authorList>
            <consortium name="DOE Joint Genome Institute"/>
            <person name="Kuo A."/>
            <person name="Kohler A."/>
            <person name="Nagy L.G."/>
            <person name="Floudas D."/>
            <person name="Copeland A."/>
            <person name="Barry K.W."/>
            <person name="Cichocki N."/>
            <person name="Veneault-Fourrey C."/>
            <person name="LaButti K."/>
            <person name="Lindquist E.A."/>
            <person name="Lipzen A."/>
            <person name="Lundell T."/>
            <person name="Morin E."/>
            <person name="Murat C."/>
            <person name="Sun H."/>
            <person name="Tunlid A."/>
            <person name="Henrissat B."/>
            <person name="Grigoriev I.V."/>
            <person name="Hibbett D.S."/>
            <person name="Martin F."/>
            <person name="Nordberg H.P."/>
            <person name="Cantor M.N."/>
            <person name="Hua S.X."/>
        </authorList>
    </citation>
    <scope>NUCLEOTIDE SEQUENCE [LARGE SCALE GENOMIC DNA]</scope>
    <source>
        <strain evidence="3 4">LaAM-08-1</strain>
    </source>
</reference>